<dbReference type="EMBL" id="JAVRHU010000020">
    <property type="protein sequence ID" value="MDT0622975.1"/>
    <property type="molecule type" value="Genomic_DNA"/>
</dbReference>
<accession>A0ABU3BLJ4</accession>
<sequence length="115" mass="13181">TVTCKPKKQMNTEEFVKAFYTEKQDFLKEYLSENPETEVGQLIKSLNLTNEQSIIMEKVMHSTLTDVFYSILLGLDGCASIGGTQEMYELKDENGNQLTGEIEGYAYEYFHESNQ</sequence>
<comment type="caution">
    <text evidence="1">The sequence shown here is derived from an EMBL/GenBank/DDBJ whole genome shotgun (WGS) entry which is preliminary data.</text>
</comment>
<organism evidence="1 2">
    <name type="scientific">Croceitalea vernalis</name>
    <dbReference type="NCBI Taxonomy" id="3075599"/>
    <lineage>
        <taxon>Bacteria</taxon>
        <taxon>Pseudomonadati</taxon>
        <taxon>Bacteroidota</taxon>
        <taxon>Flavobacteriia</taxon>
        <taxon>Flavobacteriales</taxon>
        <taxon>Flavobacteriaceae</taxon>
        <taxon>Croceitalea</taxon>
    </lineage>
</organism>
<keyword evidence="2" id="KW-1185">Reference proteome</keyword>
<evidence type="ECO:0000313" key="2">
    <source>
        <dbReference type="Proteomes" id="UP001250662"/>
    </source>
</evidence>
<dbReference type="Proteomes" id="UP001250662">
    <property type="component" value="Unassembled WGS sequence"/>
</dbReference>
<reference evidence="1 2" key="1">
    <citation type="submission" date="2023-09" db="EMBL/GenBank/DDBJ databases">
        <authorList>
            <person name="Rey-Velasco X."/>
        </authorList>
    </citation>
    <scope>NUCLEOTIDE SEQUENCE [LARGE SCALE GENOMIC DNA]</scope>
    <source>
        <strain evidence="1 2">P007</strain>
    </source>
</reference>
<gene>
    <name evidence="1" type="ORF">RM520_15215</name>
</gene>
<feature type="non-terminal residue" evidence="1">
    <location>
        <position position="1"/>
    </location>
</feature>
<dbReference type="RefSeq" id="WP_311388567.1">
    <property type="nucleotide sequence ID" value="NZ_JAVRHU010000020.1"/>
</dbReference>
<name>A0ABU3BLJ4_9FLAO</name>
<evidence type="ECO:0000313" key="1">
    <source>
        <dbReference type="EMBL" id="MDT0622975.1"/>
    </source>
</evidence>
<protein>
    <submittedName>
        <fullName evidence="1">Uncharacterized protein</fullName>
    </submittedName>
</protein>
<proteinExistence type="predicted"/>